<feature type="region of interest" description="Disordered" evidence="1">
    <location>
        <begin position="51"/>
        <end position="81"/>
    </location>
</feature>
<dbReference type="Gramene" id="TVU16287">
    <property type="protein sequence ID" value="TVU16287"/>
    <property type="gene ID" value="EJB05_39841"/>
</dbReference>
<organism evidence="2 3">
    <name type="scientific">Eragrostis curvula</name>
    <name type="common">weeping love grass</name>
    <dbReference type="NCBI Taxonomy" id="38414"/>
    <lineage>
        <taxon>Eukaryota</taxon>
        <taxon>Viridiplantae</taxon>
        <taxon>Streptophyta</taxon>
        <taxon>Embryophyta</taxon>
        <taxon>Tracheophyta</taxon>
        <taxon>Spermatophyta</taxon>
        <taxon>Magnoliopsida</taxon>
        <taxon>Liliopsida</taxon>
        <taxon>Poales</taxon>
        <taxon>Poaceae</taxon>
        <taxon>PACMAD clade</taxon>
        <taxon>Chloridoideae</taxon>
        <taxon>Eragrostideae</taxon>
        <taxon>Eragrostidinae</taxon>
        <taxon>Eragrostis</taxon>
    </lineage>
</organism>
<dbReference type="Proteomes" id="UP000324897">
    <property type="component" value="Unassembled WGS sequence"/>
</dbReference>
<gene>
    <name evidence="2" type="ORF">EJB05_39841</name>
</gene>
<evidence type="ECO:0000313" key="2">
    <source>
        <dbReference type="EMBL" id="TVU16287.1"/>
    </source>
</evidence>
<evidence type="ECO:0000256" key="1">
    <source>
        <dbReference type="SAM" id="MobiDB-lite"/>
    </source>
</evidence>
<protein>
    <submittedName>
        <fullName evidence="2">Uncharacterized protein</fullName>
    </submittedName>
</protein>
<evidence type="ECO:0000313" key="3">
    <source>
        <dbReference type="Proteomes" id="UP000324897"/>
    </source>
</evidence>
<name>A0A5J9TYN2_9POAL</name>
<accession>A0A5J9TYN2</accession>
<sequence length="81" mass="8721">MASFAAQLKHMFFGLVERVTGYGCGEDQHAAIGAQVAEASRTEEVVAVKHTQNRARGAKSMPDDVPEVPRGSLPQVNSRIL</sequence>
<keyword evidence="3" id="KW-1185">Reference proteome</keyword>
<reference evidence="2 3" key="1">
    <citation type="journal article" date="2019" name="Sci. Rep.">
        <title>A high-quality genome of Eragrostis curvula grass provides insights into Poaceae evolution and supports new strategies to enhance forage quality.</title>
        <authorList>
            <person name="Carballo J."/>
            <person name="Santos B.A.C.M."/>
            <person name="Zappacosta D."/>
            <person name="Garbus I."/>
            <person name="Selva J.P."/>
            <person name="Gallo C.A."/>
            <person name="Diaz A."/>
            <person name="Albertini E."/>
            <person name="Caccamo M."/>
            <person name="Echenique V."/>
        </authorList>
    </citation>
    <scope>NUCLEOTIDE SEQUENCE [LARGE SCALE GENOMIC DNA]</scope>
    <source>
        <strain evidence="3">cv. Victoria</strain>
        <tissue evidence="2">Leaf</tissue>
    </source>
</reference>
<dbReference type="EMBL" id="RWGY01000031">
    <property type="protein sequence ID" value="TVU16287.1"/>
    <property type="molecule type" value="Genomic_DNA"/>
</dbReference>
<comment type="caution">
    <text evidence="2">The sequence shown here is derived from an EMBL/GenBank/DDBJ whole genome shotgun (WGS) entry which is preliminary data.</text>
</comment>
<dbReference type="OrthoDB" id="631791at2759"/>
<proteinExistence type="predicted"/>
<dbReference type="AlphaFoldDB" id="A0A5J9TYN2"/>
<feature type="non-terminal residue" evidence="2">
    <location>
        <position position="1"/>
    </location>
</feature>